<sequence length="169" mass="18821">MPPKGRQKGAKRKRFVSNLAPFIYDPPAPDAVPPEYVKLRWPAVPTELSISLIKEAVHCRHRGTALDLTMWLNTVQPAASLQDVDDGCTLRELGVKGQAAGQPELLPLIQVFYDFTAPLCDDAIASVESCVLREAQDATDLIKHYMRHQTQAAQHHACRQLFDMPWPPG</sequence>
<accession>A0A699Z6C1</accession>
<keyword evidence="2" id="KW-1185">Reference proteome</keyword>
<organism evidence="1 2">
    <name type="scientific">Haematococcus lacustris</name>
    <name type="common">Green alga</name>
    <name type="synonym">Haematococcus pluvialis</name>
    <dbReference type="NCBI Taxonomy" id="44745"/>
    <lineage>
        <taxon>Eukaryota</taxon>
        <taxon>Viridiplantae</taxon>
        <taxon>Chlorophyta</taxon>
        <taxon>core chlorophytes</taxon>
        <taxon>Chlorophyceae</taxon>
        <taxon>CS clade</taxon>
        <taxon>Chlamydomonadales</taxon>
        <taxon>Haematococcaceae</taxon>
        <taxon>Haematococcus</taxon>
    </lineage>
</organism>
<protein>
    <submittedName>
        <fullName evidence="1">Uncharacterized protein</fullName>
    </submittedName>
</protein>
<proteinExistence type="predicted"/>
<gene>
    <name evidence="1" type="ORF">HaLaN_10939</name>
</gene>
<comment type="caution">
    <text evidence="1">The sequence shown here is derived from an EMBL/GenBank/DDBJ whole genome shotgun (WGS) entry which is preliminary data.</text>
</comment>
<dbReference type="AlphaFoldDB" id="A0A699Z6C1"/>
<dbReference type="EMBL" id="BLLF01000770">
    <property type="protein sequence ID" value="GFH14818.1"/>
    <property type="molecule type" value="Genomic_DNA"/>
</dbReference>
<dbReference type="Proteomes" id="UP000485058">
    <property type="component" value="Unassembled WGS sequence"/>
</dbReference>
<evidence type="ECO:0000313" key="2">
    <source>
        <dbReference type="Proteomes" id="UP000485058"/>
    </source>
</evidence>
<name>A0A699Z6C1_HAELA</name>
<evidence type="ECO:0000313" key="1">
    <source>
        <dbReference type="EMBL" id="GFH14818.1"/>
    </source>
</evidence>
<reference evidence="1 2" key="1">
    <citation type="submission" date="2020-02" db="EMBL/GenBank/DDBJ databases">
        <title>Draft genome sequence of Haematococcus lacustris strain NIES-144.</title>
        <authorList>
            <person name="Morimoto D."/>
            <person name="Nakagawa S."/>
            <person name="Yoshida T."/>
            <person name="Sawayama S."/>
        </authorList>
    </citation>
    <scope>NUCLEOTIDE SEQUENCE [LARGE SCALE GENOMIC DNA]</scope>
    <source>
        <strain evidence="1 2">NIES-144</strain>
    </source>
</reference>